<evidence type="ECO:0000313" key="5">
    <source>
        <dbReference type="Proteomes" id="UP000215086"/>
    </source>
</evidence>
<dbReference type="InterPro" id="IPR001781">
    <property type="entry name" value="Znf_LIM"/>
</dbReference>
<evidence type="ECO:0000313" key="4">
    <source>
        <dbReference type="EMBL" id="ASV75700.1"/>
    </source>
</evidence>
<dbReference type="RefSeq" id="WP_095415685.1">
    <property type="nucleotide sequence ID" value="NZ_CP018477.1"/>
</dbReference>
<reference evidence="4 5" key="1">
    <citation type="journal article" name="Front. Microbiol.">
        <title>Sugar Metabolism of the First Thermophilic Planctomycete Thermogutta terrifontis: Comparative Genomic and Transcriptomic Approaches.</title>
        <authorList>
            <person name="Elcheninov A.G."/>
            <person name="Menzel P."/>
            <person name="Gudbergsdottir S.R."/>
            <person name="Slesarev A.I."/>
            <person name="Kadnikov V.V."/>
            <person name="Krogh A."/>
            <person name="Bonch-Osmolovskaya E.A."/>
            <person name="Peng X."/>
            <person name="Kublanov I.V."/>
        </authorList>
    </citation>
    <scope>NUCLEOTIDE SEQUENCE [LARGE SCALE GENOMIC DNA]</scope>
    <source>
        <strain evidence="4 5">R1</strain>
    </source>
</reference>
<dbReference type="OrthoDB" id="9794954at2"/>
<evidence type="ECO:0000256" key="1">
    <source>
        <dbReference type="ARBA" id="ARBA00022723"/>
    </source>
</evidence>
<keyword evidence="2" id="KW-0862">Zinc</keyword>
<dbReference type="GO" id="GO:0046872">
    <property type="term" value="F:metal ion binding"/>
    <property type="evidence" value="ECO:0007669"/>
    <property type="project" value="UniProtKB-KW"/>
</dbReference>
<dbReference type="Proteomes" id="UP000215086">
    <property type="component" value="Chromosome"/>
</dbReference>
<dbReference type="Gene3D" id="3.30.70.20">
    <property type="match status" value="1"/>
</dbReference>
<dbReference type="EMBL" id="CP018477">
    <property type="protein sequence ID" value="ASV75700.1"/>
    <property type="molecule type" value="Genomic_DNA"/>
</dbReference>
<name>A0A286RIA9_9BACT</name>
<sequence>MSPAGNEKRISRREMLREGIQMATFLGVGGLVGFLAGKKASGEPLVWQIDPYKCIACGNCATHCVLDPSAVKCVNSFPMCGYCDLCTGYFPPEPLALNTGAENQLCPTGALIRKLVEEPYYEYTIDENLCIACGKCVVGCAAFGNGSLYLQVRHDRCLNCHQCSIAIACPSQAFVRLPASQPYLLKHLYKPSAAL</sequence>
<keyword evidence="1" id="KW-0479">Metal-binding</keyword>
<dbReference type="SUPFAM" id="SSF54862">
    <property type="entry name" value="4Fe-4S ferredoxins"/>
    <property type="match status" value="2"/>
</dbReference>
<feature type="domain" description="4Fe-4S ferredoxin-type" evidence="3">
    <location>
        <begin position="45"/>
        <end position="76"/>
    </location>
</feature>
<evidence type="ECO:0000256" key="2">
    <source>
        <dbReference type="ARBA" id="ARBA00022833"/>
    </source>
</evidence>
<organism evidence="4 5">
    <name type="scientific">Thermogutta terrifontis</name>
    <dbReference type="NCBI Taxonomy" id="1331910"/>
    <lineage>
        <taxon>Bacteria</taxon>
        <taxon>Pseudomonadati</taxon>
        <taxon>Planctomycetota</taxon>
        <taxon>Planctomycetia</taxon>
        <taxon>Pirellulales</taxon>
        <taxon>Thermoguttaceae</taxon>
        <taxon>Thermogutta</taxon>
    </lineage>
</organism>
<gene>
    <name evidence="4" type="ORF">THTE_3098</name>
</gene>
<keyword evidence="5" id="KW-1185">Reference proteome</keyword>
<evidence type="ECO:0000259" key="3">
    <source>
        <dbReference type="PROSITE" id="PS51379"/>
    </source>
</evidence>
<dbReference type="KEGG" id="ttf:THTE_3098"/>
<dbReference type="AlphaFoldDB" id="A0A286RIA9"/>
<accession>A0A286RIA9</accession>
<dbReference type="PROSITE" id="PS51379">
    <property type="entry name" value="4FE4S_FER_2"/>
    <property type="match status" value="3"/>
</dbReference>
<protein>
    <recommendedName>
        <fullName evidence="3">4Fe-4S ferredoxin-type domain-containing protein</fullName>
    </recommendedName>
</protein>
<feature type="domain" description="4Fe-4S ferredoxin-type" evidence="3">
    <location>
        <begin position="121"/>
        <end position="140"/>
    </location>
</feature>
<feature type="domain" description="4Fe-4S ferredoxin-type" evidence="3">
    <location>
        <begin position="148"/>
        <end position="179"/>
    </location>
</feature>
<dbReference type="InterPro" id="IPR017896">
    <property type="entry name" value="4Fe4S_Fe-S-bd"/>
</dbReference>
<proteinExistence type="predicted"/>
<dbReference type="PROSITE" id="PS00478">
    <property type="entry name" value="LIM_DOMAIN_1"/>
    <property type="match status" value="1"/>
</dbReference>